<dbReference type="GO" id="GO:0003677">
    <property type="term" value="F:DNA binding"/>
    <property type="evidence" value="ECO:0007669"/>
    <property type="project" value="UniProtKB-KW"/>
</dbReference>
<dbReference type="InterPro" id="IPR008920">
    <property type="entry name" value="TF_FadR/GntR_C"/>
</dbReference>
<keyword evidence="2" id="KW-0238">DNA-binding</keyword>
<dbReference type="InterPro" id="IPR000524">
    <property type="entry name" value="Tscrpt_reg_HTH_GntR"/>
</dbReference>
<dbReference type="InterPro" id="IPR036388">
    <property type="entry name" value="WH-like_DNA-bd_sf"/>
</dbReference>
<dbReference type="GO" id="GO:0003700">
    <property type="term" value="F:DNA-binding transcription factor activity"/>
    <property type="evidence" value="ECO:0007669"/>
    <property type="project" value="InterPro"/>
</dbReference>
<dbReference type="Proteomes" id="UP000293764">
    <property type="component" value="Unassembled WGS sequence"/>
</dbReference>
<dbReference type="PROSITE" id="PS50949">
    <property type="entry name" value="HTH_GNTR"/>
    <property type="match status" value="1"/>
</dbReference>
<evidence type="ECO:0000259" key="4">
    <source>
        <dbReference type="PROSITE" id="PS50949"/>
    </source>
</evidence>
<keyword evidence="6" id="KW-1185">Reference proteome</keyword>
<dbReference type="SUPFAM" id="SSF46785">
    <property type="entry name" value="Winged helix' DNA-binding domain"/>
    <property type="match status" value="1"/>
</dbReference>
<dbReference type="Pfam" id="PF07729">
    <property type="entry name" value="FCD"/>
    <property type="match status" value="1"/>
</dbReference>
<dbReference type="Pfam" id="PF00392">
    <property type="entry name" value="GntR"/>
    <property type="match status" value="1"/>
</dbReference>
<accession>A0A4Q5N2X1</accession>
<evidence type="ECO:0000256" key="1">
    <source>
        <dbReference type="ARBA" id="ARBA00023015"/>
    </source>
</evidence>
<dbReference type="Gene3D" id="1.20.120.530">
    <property type="entry name" value="GntR ligand-binding domain-like"/>
    <property type="match status" value="1"/>
</dbReference>
<reference evidence="5 6" key="1">
    <citation type="submission" date="2019-01" db="EMBL/GenBank/DDBJ databases">
        <title>Novel species of Cellulomonas.</title>
        <authorList>
            <person name="Liu Q."/>
            <person name="Xin Y.-H."/>
        </authorList>
    </citation>
    <scope>NUCLEOTIDE SEQUENCE [LARGE SCALE GENOMIC DNA]</scope>
    <source>
        <strain evidence="5 6">HLT2-17</strain>
    </source>
</reference>
<dbReference type="InterPro" id="IPR036390">
    <property type="entry name" value="WH_DNA-bd_sf"/>
</dbReference>
<sequence length="231" mass="25174">MSEGLHTSVLDTLGREITAGELVAGSVLTLERLQQRFGVSRTVARECMRLLEQLQLVTSGRRVGIVVRPTEEWDVLDPRIIRWRLGGPGRSAQLRSLNELRVAVEPLAASAAARHATDAQRAELVVIAGRMRAAGEARLSEEYLALDVAFHTAVLRASGNEMFAALTDVFAEVLVGRTHEGQAQREPGTESLDGHDAVAHAILIGDADEAERVMREIMTAARAHIRDLNGF</sequence>
<dbReference type="SUPFAM" id="SSF48008">
    <property type="entry name" value="GntR ligand-binding domain-like"/>
    <property type="match status" value="1"/>
</dbReference>
<feature type="domain" description="HTH gntR-type" evidence="4">
    <location>
        <begin position="3"/>
        <end position="70"/>
    </location>
</feature>
<proteinExistence type="predicted"/>
<dbReference type="AlphaFoldDB" id="A0A4Q5N2X1"/>
<dbReference type="OrthoDB" id="4164516at2"/>
<comment type="caution">
    <text evidence="5">The sequence shown here is derived from an EMBL/GenBank/DDBJ whole genome shotgun (WGS) entry which is preliminary data.</text>
</comment>
<dbReference type="SMART" id="SM00895">
    <property type="entry name" value="FCD"/>
    <property type="match status" value="1"/>
</dbReference>
<dbReference type="PANTHER" id="PTHR43537">
    <property type="entry name" value="TRANSCRIPTIONAL REGULATOR, GNTR FAMILY"/>
    <property type="match status" value="1"/>
</dbReference>
<gene>
    <name evidence="5" type="ORF">EUA98_07700</name>
</gene>
<evidence type="ECO:0000313" key="5">
    <source>
        <dbReference type="EMBL" id="RYV51603.1"/>
    </source>
</evidence>
<organism evidence="5 6">
    <name type="scientific">Pengzhenrongella frigida</name>
    <dbReference type="NCBI Taxonomy" id="1259133"/>
    <lineage>
        <taxon>Bacteria</taxon>
        <taxon>Bacillati</taxon>
        <taxon>Actinomycetota</taxon>
        <taxon>Actinomycetes</taxon>
        <taxon>Micrococcales</taxon>
        <taxon>Pengzhenrongella</taxon>
    </lineage>
</organism>
<name>A0A4Q5N2X1_9MICO</name>
<keyword evidence="1" id="KW-0805">Transcription regulation</keyword>
<protein>
    <submittedName>
        <fullName evidence="5">FadR family transcriptional regulator</fullName>
    </submittedName>
</protein>
<dbReference type="EMBL" id="SDWW01000014">
    <property type="protein sequence ID" value="RYV51603.1"/>
    <property type="molecule type" value="Genomic_DNA"/>
</dbReference>
<dbReference type="RefSeq" id="WP_130102087.1">
    <property type="nucleotide sequence ID" value="NZ_SDWW01000014.1"/>
</dbReference>
<keyword evidence="3" id="KW-0804">Transcription</keyword>
<evidence type="ECO:0000256" key="3">
    <source>
        <dbReference type="ARBA" id="ARBA00023163"/>
    </source>
</evidence>
<dbReference type="PANTHER" id="PTHR43537:SF44">
    <property type="entry name" value="GNTR FAMILY REGULATORY PROTEIN"/>
    <property type="match status" value="1"/>
</dbReference>
<dbReference type="SMART" id="SM00345">
    <property type="entry name" value="HTH_GNTR"/>
    <property type="match status" value="1"/>
</dbReference>
<dbReference type="InterPro" id="IPR011711">
    <property type="entry name" value="GntR_C"/>
</dbReference>
<evidence type="ECO:0000256" key="2">
    <source>
        <dbReference type="ARBA" id="ARBA00023125"/>
    </source>
</evidence>
<evidence type="ECO:0000313" key="6">
    <source>
        <dbReference type="Proteomes" id="UP000293764"/>
    </source>
</evidence>
<dbReference type="Gene3D" id="1.10.10.10">
    <property type="entry name" value="Winged helix-like DNA-binding domain superfamily/Winged helix DNA-binding domain"/>
    <property type="match status" value="1"/>
</dbReference>